<feature type="region of interest" description="Disordered" evidence="4">
    <location>
        <begin position="75"/>
        <end position="95"/>
    </location>
</feature>
<dbReference type="Gene3D" id="1.10.150.130">
    <property type="match status" value="1"/>
</dbReference>
<dbReference type="InterPro" id="IPR045738">
    <property type="entry name" value="DUF6088"/>
</dbReference>
<dbReference type="EMBL" id="CP042344">
    <property type="protein sequence ID" value="QEA14493.1"/>
    <property type="molecule type" value="Genomic_DNA"/>
</dbReference>
<evidence type="ECO:0000256" key="1">
    <source>
        <dbReference type="ARBA" id="ARBA00008857"/>
    </source>
</evidence>
<name>A0A5B8RZ63_9BURK</name>
<evidence type="ECO:0000256" key="3">
    <source>
        <dbReference type="ARBA" id="ARBA00023125"/>
    </source>
</evidence>
<keyword evidence="2" id="KW-0229">DNA integration</keyword>
<dbReference type="InterPro" id="IPR050808">
    <property type="entry name" value="Phage_Integrase"/>
</dbReference>
<keyword evidence="3" id="KW-0238">DNA-binding</keyword>
<evidence type="ECO:0000259" key="6">
    <source>
        <dbReference type="Pfam" id="PF22022"/>
    </source>
</evidence>
<dbReference type="InterPro" id="IPR025166">
    <property type="entry name" value="Integrase_DNA_bind_dom"/>
</dbReference>
<dbReference type="AlphaFoldDB" id="A0A5B8RZ63"/>
<dbReference type="InterPro" id="IPR011010">
    <property type="entry name" value="DNA_brk_join_enz"/>
</dbReference>
<evidence type="ECO:0000256" key="2">
    <source>
        <dbReference type="ARBA" id="ARBA00022908"/>
    </source>
</evidence>
<evidence type="ECO:0000313" key="7">
    <source>
        <dbReference type="EMBL" id="QEA14493.1"/>
    </source>
</evidence>
<dbReference type="OrthoDB" id="3181392at2"/>
<evidence type="ECO:0000313" key="8">
    <source>
        <dbReference type="Proteomes" id="UP000321199"/>
    </source>
</evidence>
<proteinExistence type="inferred from homology"/>
<gene>
    <name evidence="7" type="ORF">FOZ74_06275</name>
</gene>
<dbReference type="InterPro" id="IPR038488">
    <property type="entry name" value="Integrase_DNA-bd_sf"/>
</dbReference>
<dbReference type="GO" id="GO:0015074">
    <property type="term" value="P:DNA integration"/>
    <property type="evidence" value="ECO:0007669"/>
    <property type="project" value="UniProtKB-KW"/>
</dbReference>
<protein>
    <submittedName>
        <fullName evidence="7">DUF4102 domain-containing protein</fullName>
    </submittedName>
</protein>
<dbReference type="Proteomes" id="UP000321199">
    <property type="component" value="Chromosome"/>
</dbReference>
<feature type="domain" description="Phage integrase central" evidence="6">
    <location>
        <begin position="107"/>
        <end position="191"/>
    </location>
</feature>
<dbReference type="Pfam" id="PF22022">
    <property type="entry name" value="Phage_int_M"/>
    <property type="match status" value="1"/>
</dbReference>
<dbReference type="Pfam" id="PF13356">
    <property type="entry name" value="Arm-DNA-bind_3"/>
    <property type="match status" value="1"/>
</dbReference>
<sequence length="474" mass="53231">MRYGCHGTTDRHVDQGHQAGAKEVFFNDGDNLFLRVRSTGKAWVYRYEKAGKTIKLGLGPYPAVTQAQAQARAKACEANSQRGNGLDPKEARRDQAEQVRVAQLNTFERLARAWHASAKKDREWSEGYAEKVIRHLEIHVFPWVGDRPIETIPPTEIVRCLHRIKDRGNLETAQRVREAVQHAYQYSVDVGALEPAKNFVNKNTGGLLRRAELSCPEIVGIFRTMCACLESEKNIQISDMPDLKSQIASMVSAAPPGSVWTPADFAALGGRNAVDKALQRLALAGELRRIDRGLYDRPVVSRLTKRPTTPDYRAVLDAIARRDQLRMLVDGMTAANDLGMTDAVPARVTIHTDARRRSIQLDNLVIEFKQTAPSRLYWAGRPAMRVVQALHWLKDTLGSDRDRVLRRLGKILAEPVHGPAIRQDLIEGFAALPAWMRELLRELPSFDPLATRHVAPRERSPVTRGVVRKARVPR</sequence>
<dbReference type="PANTHER" id="PTHR30629:SF2">
    <property type="entry name" value="PROPHAGE INTEGRASE INTS-RELATED"/>
    <property type="match status" value="1"/>
</dbReference>
<comment type="similarity">
    <text evidence="1">Belongs to the 'phage' integrase family.</text>
</comment>
<dbReference type="GO" id="GO:0003677">
    <property type="term" value="F:DNA binding"/>
    <property type="evidence" value="ECO:0007669"/>
    <property type="project" value="UniProtKB-KW"/>
</dbReference>
<dbReference type="Gene3D" id="3.30.160.390">
    <property type="entry name" value="Integrase, DNA-binding domain"/>
    <property type="match status" value="1"/>
</dbReference>
<dbReference type="InterPro" id="IPR053876">
    <property type="entry name" value="Phage_int_M"/>
</dbReference>
<feature type="domain" description="Integrase DNA-binding" evidence="5">
    <location>
        <begin position="9"/>
        <end position="95"/>
    </location>
</feature>
<keyword evidence="8" id="KW-1185">Reference proteome</keyword>
<dbReference type="SUPFAM" id="SSF56349">
    <property type="entry name" value="DNA breaking-rejoining enzymes"/>
    <property type="match status" value="1"/>
</dbReference>
<evidence type="ECO:0000256" key="4">
    <source>
        <dbReference type="SAM" id="MobiDB-lite"/>
    </source>
</evidence>
<dbReference type="InterPro" id="IPR010998">
    <property type="entry name" value="Integrase_recombinase_N"/>
</dbReference>
<dbReference type="Pfam" id="PF19570">
    <property type="entry name" value="DUF6088"/>
    <property type="match status" value="1"/>
</dbReference>
<reference evidence="7 8" key="1">
    <citation type="submission" date="2019-07" db="EMBL/GenBank/DDBJ databases">
        <title>Complete genome sequence of Comamonas sp. NLF 7-7 isolated from livestock.</title>
        <authorList>
            <person name="Kim D.H."/>
            <person name="Kim J.G."/>
        </authorList>
    </citation>
    <scope>NUCLEOTIDE SEQUENCE [LARGE SCALE GENOMIC DNA]</scope>
    <source>
        <strain evidence="7 8">NLF 7-7</strain>
    </source>
</reference>
<accession>A0A5B8RZ63</accession>
<dbReference type="PANTHER" id="PTHR30629">
    <property type="entry name" value="PROPHAGE INTEGRASE"/>
    <property type="match status" value="1"/>
</dbReference>
<organism evidence="7 8">
    <name type="scientific">Comamonas flocculans</name>
    <dbReference type="NCBI Taxonomy" id="2597701"/>
    <lineage>
        <taxon>Bacteria</taxon>
        <taxon>Pseudomonadati</taxon>
        <taxon>Pseudomonadota</taxon>
        <taxon>Betaproteobacteria</taxon>
        <taxon>Burkholderiales</taxon>
        <taxon>Comamonadaceae</taxon>
        <taxon>Comamonas</taxon>
    </lineage>
</organism>
<dbReference type="KEGG" id="cof:FOZ74_06275"/>
<evidence type="ECO:0000259" key="5">
    <source>
        <dbReference type="Pfam" id="PF13356"/>
    </source>
</evidence>